<evidence type="ECO:0000313" key="3">
    <source>
        <dbReference type="EMBL" id="KAI5429203.1"/>
    </source>
</evidence>
<dbReference type="PANTHER" id="PTHR31286">
    <property type="entry name" value="GLYCINE-RICH CELL WALL STRUCTURAL PROTEIN 1.8-LIKE"/>
    <property type="match status" value="1"/>
</dbReference>
<evidence type="ECO:0000256" key="1">
    <source>
        <dbReference type="SAM" id="MobiDB-lite"/>
    </source>
</evidence>
<feature type="region of interest" description="Disordered" evidence="1">
    <location>
        <begin position="111"/>
        <end position="140"/>
    </location>
</feature>
<sequence length="140" mass="16125">MWSKKGVINIIDLSNDYYLIIFSHDDDHNATLANGTRFIYDHYLTLKEWGPDFHPASNTIENVEVSVQIFGFPSEYYDKKILSFIGNMIGKTVKVDKNTLSHERGKFDHYKEGCPDKHVQRADNNKTEAGKQQGMEDHSN</sequence>
<accession>A0A9D5B0M8</accession>
<dbReference type="Pfam" id="PF14111">
    <property type="entry name" value="DUF4283"/>
    <property type="match status" value="1"/>
</dbReference>
<dbReference type="InterPro" id="IPR040256">
    <property type="entry name" value="At4g02000-like"/>
</dbReference>
<dbReference type="InterPro" id="IPR025558">
    <property type="entry name" value="DUF4283"/>
</dbReference>
<gene>
    <name evidence="3" type="ORF">KIW84_033987</name>
</gene>
<dbReference type="PANTHER" id="PTHR31286:SF99">
    <property type="entry name" value="DUF4283 DOMAIN-CONTAINING PROTEIN"/>
    <property type="match status" value="1"/>
</dbReference>
<protein>
    <recommendedName>
        <fullName evidence="2">DUF4283 domain-containing protein</fullName>
    </recommendedName>
</protein>
<dbReference type="AlphaFoldDB" id="A0A9D5B0M8"/>
<proteinExistence type="predicted"/>
<feature type="domain" description="DUF4283" evidence="2">
    <location>
        <begin position="1"/>
        <end position="56"/>
    </location>
</feature>
<keyword evidence="4" id="KW-1185">Reference proteome</keyword>
<organism evidence="3 4">
    <name type="scientific">Pisum sativum</name>
    <name type="common">Garden pea</name>
    <name type="synonym">Lathyrus oleraceus</name>
    <dbReference type="NCBI Taxonomy" id="3888"/>
    <lineage>
        <taxon>Eukaryota</taxon>
        <taxon>Viridiplantae</taxon>
        <taxon>Streptophyta</taxon>
        <taxon>Embryophyta</taxon>
        <taxon>Tracheophyta</taxon>
        <taxon>Spermatophyta</taxon>
        <taxon>Magnoliopsida</taxon>
        <taxon>eudicotyledons</taxon>
        <taxon>Gunneridae</taxon>
        <taxon>Pentapetalae</taxon>
        <taxon>rosids</taxon>
        <taxon>fabids</taxon>
        <taxon>Fabales</taxon>
        <taxon>Fabaceae</taxon>
        <taxon>Papilionoideae</taxon>
        <taxon>50 kb inversion clade</taxon>
        <taxon>NPAAA clade</taxon>
        <taxon>Hologalegina</taxon>
        <taxon>IRL clade</taxon>
        <taxon>Fabeae</taxon>
        <taxon>Lathyrus</taxon>
    </lineage>
</organism>
<reference evidence="3 4" key="1">
    <citation type="journal article" date="2022" name="Nat. Genet.">
        <title>Improved pea reference genome and pan-genome highlight genomic features and evolutionary characteristics.</title>
        <authorList>
            <person name="Yang T."/>
            <person name="Liu R."/>
            <person name="Luo Y."/>
            <person name="Hu S."/>
            <person name="Wang D."/>
            <person name="Wang C."/>
            <person name="Pandey M.K."/>
            <person name="Ge S."/>
            <person name="Xu Q."/>
            <person name="Li N."/>
            <person name="Li G."/>
            <person name="Huang Y."/>
            <person name="Saxena R.K."/>
            <person name="Ji Y."/>
            <person name="Li M."/>
            <person name="Yan X."/>
            <person name="He Y."/>
            <person name="Liu Y."/>
            <person name="Wang X."/>
            <person name="Xiang C."/>
            <person name="Varshney R.K."/>
            <person name="Ding H."/>
            <person name="Gao S."/>
            <person name="Zong X."/>
        </authorList>
    </citation>
    <scope>NUCLEOTIDE SEQUENCE [LARGE SCALE GENOMIC DNA]</scope>
    <source>
        <strain evidence="3 4">cv. Zhongwan 6</strain>
    </source>
</reference>
<dbReference type="Gramene" id="Psat03G0398700-T1">
    <property type="protein sequence ID" value="KAI5429203.1"/>
    <property type="gene ID" value="KIW84_033987"/>
</dbReference>
<dbReference type="Proteomes" id="UP001058974">
    <property type="component" value="Chromosome 3"/>
</dbReference>
<comment type="caution">
    <text evidence="3">The sequence shown here is derived from an EMBL/GenBank/DDBJ whole genome shotgun (WGS) entry which is preliminary data.</text>
</comment>
<dbReference type="EMBL" id="JAMSHJ010000003">
    <property type="protein sequence ID" value="KAI5429203.1"/>
    <property type="molecule type" value="Genomic_DNA"/>
</dbReference>
<evidence type="ECO:0000259" key="2">
    <source>
        <dbReference type="Pfam" id="PF14111"/>
    </source>
</evidence>
<evidence type="ECO:0000313" key="4">
    <source>
        <dbReference type="Proteomes" id="UP001058974"/>
    </source>
</evidence>
<name>A0A9D5B0M8_PEA</name>